<keyword evidence="5" id="KW-0326">Glycosidase</keyword>
<evidence type="ECO:0000256" key="5">
    <source>
        <dbReference type="ARBA" id="ARBA00023295"/>
    </source>
</evidence>
<dbReference type="SUPFAM" id="SSF52949">
    <property type="entry name" value="Macro domain-like"/>
    <property type="match status" value="1"/>
</dbReference>
<dbReference type="GO" id="GO:0046872">
    <property type="term" value="F:metal ion binding"/>
    <property type="evidence" value="ECO:0007669"/>
    <property type="project" value="UniProtKB-KW"/>
</dbReference>
<dbReference type="PANTHER" id="PTHR11106:SF121">
    <property type="entry name" value="ADP-RIBOSE 1''-PHOSPHATE PHOSPHATASE"/>
    <property type="match status" value="1"/>
</dbReference>
<comment type="caution">
    <text evidence="7">The sequence shown here is derived from an EMBL/GenBank/DDBJ whole genome shotgun (WGS) entry which is preliminary data.</text>
</comment>
<dbReference type="SMART" id="SM00506">
    <property type="entry name" value="A1pp"/>
    <property type="match status" value="1"/>
</dbReference>
<dbReference type="GO" id="GO:0016798">
    <property type="term" value="F:hydrolase activity, acting on glycosyl bonds"/>
    <property type="evidence" value="ECO:0007669"/>
    <property type="project" value="UniProtKB-KW"/>
</dbReference>
<feature type="domain" description="Macro" evidence="6">
    <location>
        <begin position="100"/>
        <end position="300"/>
    </location>
</feature>
<evidence type="ECO:0000256" key="4">
    <source>
        <dbReference type="ARBA" id="ARBA00022833"/>
    </source>
</evidence>
<dbReference type="Pfam" id="PF01661">
    <property type="entry name" value="Macro"/>
    <property type="match status" value="1"/>
</dbReference>
<gene>
    <name evidence="7" type="ORF">NUU61_001276</name>
</gene>
<dbReference type="InterPro" id="IPR029035">
    <property type="entry name" value="DHS-like_NAD/FAD-binding_dom"/>
</dbReference>
<organism evidence="7 8">
    <name type="scientific">Penicillium alfredii</name>
    <dbReference type="NCBI Taxonomy" id="1506179"/>
    <lineage>
        <taxon>Eukaryota</taxon>
        <taxon>Fungi</taxon>
        <taxon>Dikarya</taxon>
        <taxon>Ascomycota</taxon>
        <taxon>Pezizomycotina</taxon>
        <taxon>Eurotiomycetes</taxon>
        <taxon>Eurotiomycetidae</taxon>
        <taxon>Eurotiales</taxon>
        <taxon>Aspergillaceae</taxon>
        <taxon>Penicillium</taxon>
    </lineage>
</organism>
<comment type="cofactor">
    <cofactor evidence="1">
        <name>Zn(2+)</name>
        <dbReference type="ChEBI" id="CHEBI:29105"/>
    </cofactor>
</comment>
<dbReference type="InterPro" id="IPR043472">
    <property type="entry name" value="Macro_dom-like"/>
</dbReference>
<sequence>MAEIPCSSRLERVLRYLLQHQNQPATHPECQCTHHQHSSPDWIFNEDTWSQLEILRRLLCQRPALPEFPADILEDIEAVLTYRNSHNLLTSTKQITPRITIQSKSSTVNSIRISCWKGDITTLTDITAIVNAANSQLEGCFRPKHRCIDNVIHSVAGPRLRQACHDLIQVQGYSEPVGSVKITPGFLLPAEYILHTVGPQLYQNVKPQAHQQAQLASCYQACLDAAEELPPLDDGRKVVAFCCISTGLFAFPSDMASKIAVNAVVDWCARHPRTNITDIIFDTFLDKDWGLYQDILSKLHSSSEIDIEIMDSDYTYTQKALHQPSTLSPSLLKARTWLRQAHTLIISAGAGLSAATGLDYTSHSLFATHFPAFLSKNLRTLYDVFGYNDWDSPAQKWGYFLTHLDMVARWPETQCEVYRMLRALVSRFEGERWFVRTSNADGFFVKNGFDPERLSTPQGGYRYLQCVTKCRPGAVVESAPLVERAVEVVHPVSQVLLDEELVPKCEFCGGDMTLCVRGGLYFDETPFREGERKWELFWEGLESEGGKDGHASSGSVVILELGVGLNTPAVLRWPNEDLVAESESRRFRLIRVGMEASGCVPWELEEDDLAVGISGDIKAALDVLISGAFEKCYTF</sequence>
<dbReference type="OrthoDB" id="6077599at2759"/>
<keyword evidence="4" id="KW-0862">Zinc</keyword>
<reference evidence="7" key="1">
    <citation type="submission" date="2022-11" db="EMBL/GenBank/DDBJ databases">
        <authorList>
            <person name="Petersen C."/>
        </authorList>
    </citation>
    <scope>NUCLEOTIDE SEQUENCE</scope>
    <source>
        <strain evidence="7">IBT 34128</strain>
    </source>
</reference>
<evidence type="ECO:0000256" key="3">
    <source>
        <dbReference type="ARBA" id="ARBA00022801"/>
    </source>
</evidence>
<dbReference type="CDD" id="cd02908">
    <property type="entry name" value="Macro_OAADPr_deacetylase"/>
    <property type="match status" value="1"/>
</dbReference>
<evidence type="ECO:0000256" key="1">
    <source>
        <dbReference type="ARBA" id="ARBA00001947"/>
    </source>
</evidence>
<dbReference type="AlphaFoldDB" id="A0A9W9KRQ0"/>
<accession>A0A9W9KRQ0</accession>
<evidence type="ECO:0000259" key="6">
    <source>
        <dbReference type="PROSITE" id="PS51154"/>
    </source>
</evidence>
<protein>
    <recommendedName>
        <fullName evidence="6">Macro domain-containing protein</fullName>
    </recommendedName>
</protein>
<dbReference type="InterPro" id="IPR002589">
    <property type="entry name" value="Macro_dom"/>
</dbReference>
<keyword evidence="3" id="KW-0378">Hydrolase</keyword>
<keyword evidence="8" id="KW-1185">Reference proteome</keyword>
<dbReference type="PROSITE" id="PS51154">
    <property type="entry name" value="MACRO"/>
    <property type="match status" value="1"/>
</dbReference>
<evidence type="ECO:0000313" key="8">
    <source>
        <dbReference type="Proteomes" id="UP001141434"/>
    </source>
</evidence>
<name>A0A9W9KRQ0_9EURO</name>
<dbReference type="SUPFAM" id="SSF52467">
    <property type="entry name" value="DHS-like NAD/FAD-binding domain"/>
    <property type="match status" value="1"/>
</dbReference>
<evidence type="ECO:0000256" key="2">
    <source>
        <dbReference type="ARBA" id="ARBA00022723"/>
    </source>
</evidence>
<dbReference type="Proteomes" id="UP001141434">
    <property type="component" value="Unassembled WGS sequence"/>
</dbReference>
<keyword evidence="2" id="KW-0479">Metal-binding</keyword>
<dbReference type="Gene3D" id="3.40.220.10">
    <property type="entry name" value="Leucine Aminopeptidase, subunit E, domain 1"/>
    <property type="match status" value="1"/>
</dbReference>
<evidence type="ECO:0000313" key="7">
    <source>
        <dbReference type="EMBL" id="KAJ5115517.1"/>
    </source>
</evidence>
<dbReference type="PANTHER" id="PTHR11106">
    <property type="entry name" value="GANGLIOSIDE INDUCED DIFFERENTIATION ASSOCIATED PROTEIN 2-RELATED"/>
    <property type="match status" value="1"/>
</dbReference>
<reference evidence="7" key="2">
    <citation type="journal article" date="2023" name="IMA Fungus">
        <title>Comparative genomic study of the Penicillium genus elucidates a diverse pangenome and 15 lateral gene transfer events.</title>
        <authorList>
            <person name="Petersen C."/>
            <person name="Sorensen T."/>
            <person name="Nielsen M.R."/>
            <person name="Sondergaard T.E."/>
            <person name="Sorensen J.L."/>
            <person name="Fitzpatrick D.A."/>
            <person name="Frisvad J.C."/>
            <person name="Nielsen K.L."/>
        </authorList>
    </citation>
    <scope>NUCLEOTIDE SEQUENCE</scope>
    <source>
        <strain evidence="7">IBT 34128</strain>
    </source>
</reference>
<proteinExistence type="predicted"/>
<dbReference type="EMBL" id="JAPMSZ010000001">
    <property type="protein sequence ID" value="KAJ5115517.1"/>
    <property type="molecule type" value="Genomic_DNA"/>
</dbReference>
<dbReference type="RefSeq" id="XP_056516708.1">
    <property type="nucleotide sequence ID" value="XM_056651858.1"/>
</dbReference>
<dbReference type="GeneID" id="81391026"/>